<evidence type="ECO:0000313" key="2">
    <source>
        <dbReference type="EMBL" id="MDC0672965.1"/>
    </source>
</evidence>
<accession>A0ABT5BFP2</accession>
<proteinExistence type="predicted"/>
<gene>
    <name evidence="2" type="ORF">POL58_34750</name>
</gene>
<name>A0ABT5BFP2_9BACT</name>
<reference evidence="2 3" key="1">
    <citation type="submission" date="2022-11" db="EMBL/GenBank/DDBJ databases">
        <title>Minimal conservation of predation-associated metabolite biosynthetic gene clusters underscores biosynthetic potential of Myxococcota including descriptions for ten novel species: Archangium lansinium sp. nov., Myxococcus landrumus sp. nov., Nannocystis bai.</title>
        <authorList>
            <person name="Ahearne A."/>
            <person name="Stevens C."/>
            <person name="Dowd S."/>
        </authorList>
    </citation>
    <scope>NUCLEOTIDE SEQUENCE [LARGE SCALE GENOMIC DNA]</scope>
    <source>
        <strain evidence="2 3">NCELM</strain>
    </source>
</reference>
<evidence type="ECO:0000313" key="3">
    <source>
        <dbReference type="Proteomes" id="UP001217838"/>
    </source>
</evidence>
<dbReference type="PROSITE" id="PS51257">
    <property type="entry name" value="PROKAR_LIPOPROTEIN"/>
    <property type="match status" value="1"/>
</dbReference>
<feature type="compositionally biased region" description="Low complexity" evidence="1">
    <location>
        <begin position="25"/>
        <end position="40"/>
    </location>
</feature>
<evidence type="ECO:0000256" key="1">
    <source>
        <dbReference type="SAM" id="MobiDB-lite"/>
    </source>
</evidence>
<feature type="region of interest" description="Disordered" evidence="1">
    <location>
        <begin position="23"/>
        <end position="48"/>
    </location>
</feature>
<dbReference type="EMBL" id="JAQNDN010000020">
    <property type="protein sequence ID" value="MDC0672965.1"/>
    <property type="molecule type" value="Genomic_DNA"/>
</dbReference>
<dbReference type="Proteomes" id="UP001217838">
    <property type="component" value="Unassembled WGS sequence"/>
</dbReference>
<sequence>MGLFADRGLPFILVIGLGACDSGQPAPKAAPEPVKAVAPEPAKPPPPPPLEWAPYTDADGGLKIQLPGKPKVEVVNAGGFDFHDASVALPGRDVSVTWSDLPGADVEVGDTEGMLDGAIKGLTVQAGGSLVGAPKPVFVEHHPGRDFEVEALVDDQRMRFRVRLFVVHDRLFRIVVRTGGGEQFAETEKVLASFGLLPEFATRHTEVVKFDWKPFKAPDGSFTAKFPVAAPRVTTNKVDDLDVTTVVGSALLSYAVFVIAYYDLSPDDQKKKPEEVFPALIERGANVTNTKLVGTPEAAPLGKIAGQKFTLASNGGLMHIEGRAYVQGKRVYFVQAQRPTNSTVEQAEFDTFFTGFVPGKVK</sequence>
<evidence type="ECO:0008006" key="4">
    <source>
        <dbReference type="Google" id="ProtNLM"/>
    </source>
</evidence>
<comment type="caution">
    <text evidence="2">The sequence shown here is derived from an EMBL/GenBank/DDBJ whole genome shotgun (WGS) entry which is preliminary data.</text>
</comment>
<dbReference type="RefSeq" id="WP_272005255.1">
    <property type="nucleotide sequence ID" value="NZ_JAQNDN010000020.1"/>
</dbReference>
<protein>
    <recommendedName>
        <fullName evidence="4">Lipoprotein</fullName>
    </recommendedName>
</protein>
<keyword evidence="3" id="KW-1185">Reference proteome</keyword>
<organism evidence="2 3">
    <name type="scientific">Nannocystis radixulma</name>
    <dbReference type="NCBI Taxonomy" id="2995305"/>
    <lineage>
        <taxon>Bacteria</taxon>
        <taxon>Pseudomonadati</taxon>
        <taxon>Myxococcota</taxon>
        <taxon>Polyangia</taxon>
        <taxon>Nannocystales</taxon>
        <taxon>Nannocystaceae</taxon>
        <taxon>Nannocystis</taxon>
    </lineage>
</organism>